<evidence type="ECO:0000256" key="13">
    <source>
        <dbReference type="ARBA" id="ARBA00023125"/>
    </source>
</evidence>
<dbReference type="GO" id="GO:0003684">
    <property type="term" value="F:damaged DNA binding"/>
    <property type="evidence" value="ECO:0007669"/>
    <property type="project" value="InterPro"/>
</dbReference>
<feature type="region of interest" description="Disordered" evidence="18">
    <location>
        <begin position="312"/>
        <end position="356"/>
    </location>
</feature>
<reference evidence="20" key="1">
    <citation type="submission" date="2022-07" db="EMBL/GenBank/DDBJ databases">
        <title>The genome of Lyophyllum shimeji provides insight into the initial evolution of ectomycorrhizal fungal genome.</title>
        <authorList>
            <person name="Kobayashi Y."/>
            <person name="Shibata T."/>
            <person name="Hirakawa H."/>
            <person name="Shigenobu S."/>
            <person name="Nishiyama T."/>
            <person name="Yamada A."/>
            <person name="Hasebe M."/>
            <person name="Kawaguchi M."/>
        </authorList>
    </citation>
    <scope>NUCLEOTIDE SEQUENCE</scope>
    <source>
        <strain evidence="20">AT787</strain>
    </source>
</reference>
<dbReference type="GO" id="GO:0000723">
    <property type="term" value="P:telomere maintenance"/>
    <property type="evidence" value="ECO:0007669"/>
    <property type="project" value="InterPro"/>
</dbReference>
<dbReference type="GO" id="GO:0043564">
    <property type="term" value="C:Ku70:Ku80 complex"/>
    <property type="evidence" value="ECO:0007669"/>
    <property type="project" value="InterPro"/>
</dbReference>
<evidence type="ECO:0000256" key="18">
    <source>
        <dbReference type="SAM" id="MobiDB-lite"/>
    </source>
</evidence>
<dbReference type="AlphaFoldDB" id="A0A9P3PIW9"/>
<comment type="caution">
    <text evidence="20">The sequence shown here is derived from an EMBL/GenBank/DDBJ whole genome shotgun (WGS) entry which is preliminary data.</text>
</comment>
<gene>
    <name evidence="20" type="primary">YKU80</name>
    <name evidence="20" type="ORF">LshimejAT787_0308940</name>
</gene>
<dbReference type="GO" id="GO:0003678">
    <property type="term" value="F:DNA helicase activity"/>
    <property type="evidence" value="ECO:0007669"/>
    <property type="project" value="UniProtKB-EC"/>
</dbReference>
<evidence type="ECO:0000256" key="11">
    <source>
        <dbReference type="ARBA" id="ARBA00022840"/>
    </source>
</evidence>
<dbReference type="Gene3D" id="3.40.50.410">
    <property type="entry name" value="von Willebrand factor, type A domain"/>
    <property type="match status" value="1"/>
</dbReference>
<keyword evidence="8" id="KW-0227">DNA damage</keyword>
<dbReference type="EMBL" id="BRPK01000003">
    <property type="protein sequence ID" value="GLB36606.1"/>
    <property type="molecule type" value="Genomic_DNA"/>
</dbReference>
<accession>A0A9P3PIW9</accession>
<dbReference type="SUPFAM" id="SSF100939">
    <property type="entry name" value="SPOC domain-like"/>
    <property type="match status" value="1"/>
</dbReference>
<evidence type="ECO:0000256" key="17">
    <source>
        <dbReference type="ARBA" id="ARBA00031847"/>
    </source>
</evidence>
<dbReference type="GO" id="GO:0003690">
    <property type="term" value="F:double-stranded DNA binding"/>
    <property type="evidence" value="ECO:0007669"/>
    <property type="project" value="TreeGrafter"/>
</dbReference>
<feature type="compositionally biased region" description="Acidic residues" evidence="18">
    <location>
        <begin position="668"/>
        <end position="679"/>
    </location>
</feature>
<keyword evidence="6" id="KW-0158">Chromosome</keyword>
<dbReference type="FunFam" id="1.10.1600.10:FF:000002">
    <property type="entry name" value="X-ray repair cross-complementing protein 5"/>
    <property type="match status" value="1"/>
</dbReference>
<keyword evidence="21" id="KW-1185">Reference proteome</keyword>
<keyword evidence="11" id="KW-0067">ATP-binding</keyword>
<dbReference type="GO" id="GO:0005524">
    <property type="term" value="F:ATP binding"/>
    <property type="evidence" value="ECO:0007669"/>
    <property type="project" value="UniProtKB-KW"/>
</dbReference>
<dbReference type="OrthoDB" id="30826at2759"/>
<dbReference type="Gene3D" id="2.40.290.10">
    <property type="match status" value="1"/>
</dbReference>
<evidence type="ECO:0000256" key="7">
    <source>
        <dbReference type="ARBA" id="ARBA00022741"/>
    </source>
</evidence>
<feature type="compositionally biased region" description="Basic and acidic residues" evidence="18">
    <location>
        <begin position="339"/>
        <end position="356"/>
    </location>
</feature>
<comment type="subcellular location">
    <subcellularLocation>
        <location evidence="2">Chromosome</location>
        <location evidence="2">Telomere</location>
    </subcellularLocation>
    <subcellularLocation>
        <location evidence="1">Nucleus</location>
    </subcellularLocation>
</comment>
<dbReference type="SUPFAM" id="SSF101420">
    <property type="entry name" value="C-terminal domain of Ku80"/>
    <property type="match status" value="1"/>
</dbReference>
<evidence type="ECO:0000259" key="19">
    <source>
        <dbReference type="SMART" id="SM00559"/>
    </source>
</evidence>
<evidence type="ECO:0000256" key="10">
    <source>
        <dbReference type="ARBA" id="ARBA00022806"/>
    </source>
</evidence>
<feature type="region of interest" description="Disordered" evidence="18">
    <location>
        <begin position="639"/>
        <end position="714"/>
    </location>
</feature>
<evidence type="ECO:0000256" key="3">
    <source>
        <dbReference type="ARBA" id="ARBA00007726"/>
    </source>
</evidence>
<evidence type="ECO:0000256" key="2">
    <source>
        <dbReference type="ARBA" id="ARBA00004574"/>
    </source>
</evidence>
<dbReference type="FunFam" id="3.40.50.410:FF:000073">
    <property type="entry name" value="ATP-dependent DNA helicase II subunit 2"/>
    <property type="match status" value="1"/>
</dbReference>
<dbReference type="Gene3D" id="1.10.1600.10">
    <property type="match status" value="1"/>
</dbReference>
<dbReference type="InterPro" id="IPR006164">
    <property type="entry name" value="DNA_bd_Ku70/Ku80"/>
</dbReference>
<evidence type="ECO:0000256" key="6">
    <source>
        <dbReference type="ARBA" id="ARBA00022454"/>
    </source>
</evidence>
<dbReference type="SMART" id="SM00559">
    <property type="entry name" value="Ku78"/>
    <property type="match status" value="1"/>
</dbReference>
<dbReference type="InterPro" id="IPR024193">
    <property type="entry name" value="Ku80"/>
</dbReference>
<evidence type="ECO:0000256" key="14">
    <source>
        <dbReference type="ARBA" id="ARBA00023172"/>
    </source>
</evidence>
<dbReference type="InterPro" id="IPR036465">
    <property type="entry name" value="vWFA_dom_sf"/>
</dbReference>
<feature type="region of interest" description="Disordered" evidence="18">
    <location>
        <begin position="611"/>
        <end position="630"/>
    </location>
</feature>
<organism evidence="20 21">
    <name type="scientific">Lyophyllum shimeji</name>
    <name type="common">Hon-shimeji</name>
    <name type="synonym">Tricholoma shimeji</name>
    <dbReference type="NCBI Taxonomy" id="47721"/>
    <lineage>
        <taxon>Eukaryota</taxon>
        <taxon>Fungi</taxon>
        <taxon>Dikarya</taxon>
        <taxon>Basidiomycota</taxon>
        <taxon>Agaricomycotina</taxon>
        <taxon>Agaricomycetes</taxon>
        <taxon>Agaricomycetidae</taxon>
        <taxon>Agaricales</taxon>
        <taxon>Tricholomatineae</taxon>
        <taxon>Lyophyllaceae</taxon>
        <taxon>Lyophyllum</taxon>
    </lineage>
</organism>
<comment type="similarity">
    <text evidence="3">Belongs to the ku80 family.</text>
</comment>
<evidence type="ECO:0000256" key="15">
    <source>
        <dbReference type="ARBA" id="ARBA00023204"/>
    </source>
</evidence>
<dbReference type="InterPro" id="IPR005161">
    <property type="entry name" value="Ku_N"/>
</dbReference>
<evidence type="ECO:0000256" key="5">
    <source>
        <dbReference type="ARBA" id="ARBA00021792"/>
    </source>
</evidence>
<name>A0A9P3PIW9_LYOSH</name>
<evidence type="ECO:0000256" key="9">
    <source>
        <dbReference type="ARBA" id="ARBA00022801"/>
    </source>
</evidence>
<dbReference type="GO" id="GO:0042162">
    <property type="term" value="F:telomeric DNA binding"/>
    <property type="evidence" value="ECO:0007669"/>
    <property type="project" value="InterPro"/>
</dbReference>
<evidence type="ECO:0000256" key="12">
    <source>
        <dbReference type="ARBA" id="ARBA00022895"/>
    </source>
</evidence>
<dbReference type="Gene3D" id="1.25.40.240">
    <property type="entry name" value="Ku, C-terminal domain"/>
    <property type="match status" value="1"/>
</dbReference>
<proteinExistence type="inferred from homology"/>
<keyword evidence="10" id="KW-0347">Helicase</keyword>
<dbReference type="SUPFAM" id="SSF53300">
    <property type="entry name" value="vWA-like"/>
    <property type="match status" value="1"/>
</dbReference>
<keyword evidence="14" id="KW-0233">DNA recombination</keyword>
<evidence type="ECO:0000313" key="21">
    <source>
        <dbReference type="Proteomes" id="UP001063166"/>
    </source>
</evidence>
<evidence type="ECO:0000256" key="16">
    <source>
        <dbReference type="ARBA" id="ARBA00023242"/>
    </source>
</evidence>
<evidence type="ECO:0000256" key="1">
    <source>
        <dbReference type="ARBA" id="ARBA00004123"/>
    </source>
</evidence>
<keyword evidence="16" id="KW-0539">Nucleus</keyword>
<dbReference type="PANTHER" id="PTHR12604">
    <property type="entry name" value="KU AUTOANTIGEN DNA HELICASE"/>
    <property type="match status" value="1"/>
</dbReference>
<evidence type="ECO:0000256" key="8">
    <source>
        <dbReference type="ARBA" id="ARBA00022763"/>
    </source>
</evidence>
<dbReference type="Pfam" id="PF03731">
    <property type="entry name" value="Ku_N"/>
    <property type="match status" value="1"/>
</dbReference>
<dbReference type="InterPro" id="IPR036494">
    <property type="entry name" value="Ku_C_sf"/>
</dbReference>
<dbReference type="GO" id="GO:0016787">
    <property type="term" value="F:hydrolase activity"/>
    <property type="evidence" value="ECO:0007669"/>
    <property type="project" value="UniProtKB-KW"/>
</dbReference>
<dbReference type="Pfam" id="PF08785">
    <property type="entry name" value="Ku_PK_bind"/>
    <property type="match status" value="1"/>
</dbReference>
<dbReference type="GO" id="GO:0000781">
    <property type="term" value="C:chromosome, telomeric region"/>
    <property type="evidence" value="ECO:0007669"/>
    <property type="project" value="UniProtKB-SubCell"/>
</dbReference>
<sequence length="843" mass="94484">MPAERAGYTVTMFLVDTSPSMGNLRTVELPPGPNGEERTAEITHLQWALQYVKLKIQEMIYNGRKTDQCGVIVFGSEETDNIINEKHGGYENVSEYIPIGQPNAATLAKIDALQPSSVAGDPLDALIVGIETQAQYLSAKRTWTRKIVIVTDGESPIEVEDWEATVEKMNGLDISLTVVGVDFDDEEFGFTEPNKSNIKRVNEEFYRGFTSSLKHGIVGTCEEALQETARPDIKQTKSTLMGTVLRLGDVDTKADEAVEILVKTSKCTAISRPKSWKKFAIRESVDEDVAMEDDEAVRVAFAQLKMRSQYYVDRSGEAGEEEEEEDVKMEERDEEDLLDEKRTEASNGKPKEEHLEKVEKEQLVRGFKYGTTYAPCPDGQFPRLPTRKGIDLCGFFPARNFRRELSMGEVQYVWADPASAQQQVALSSIVQAMYEKNVMAIARWVTKDGMDPKMGVLTPVVLEEVDCFLWVQMPFADDIRKYTFASLDHLVSKKGENLTEHPFIPTQEQLDAMDDFVDAMDLMDAGEKDEEGNRQPWFDPLLSYNPALHRTKQAMFHCAVVSDLSTNPLPPPHPELTKYFDPPRRVLKRARSAIEECKAAFKVKRIPKKLPRARKDGHEHAAEEDENLLLLDRKQPLSATPSRAVVTDVPPAPSPSRLKAAAKKPEDSETEEESEEEELLLDKVKKPATPPRATKHPLPTPARSLSPEVDPGRAPGRIIGSTFPLADFRKNLAQGDVVTKAVEDLSAVIIELVMRPFASRRSEELLECMRALRETSLTEDEIDAWNSFLQDLKDKCISTPGNHEFWSQVKQVGRGLSLISDKEARKYGGRSAISESEAAAFFD</sequence>
<dbReference type="PANTHER" id="PTHR12604:SF4">
    <property type="entry name" value="X-RAY REPAIR CROSS-COMPLEMENTING PROTEIN 5"/>
    <property type="match status" value="1"/>
</dbReference>
<evidence type="ECO:0000313" key="20">
    <source>
        <dbReference type="EMBL" id="GLB36606.1"/>
    </source>
</evidence>
<dbReference type="CDD" id="cd00873">
    <property type="entry name" value="KU80"/>
    <property type="match status" value="1"/>
</dbReference>
<keyword evidence="7" id="KW-0547">Nucleotide-binding</keyword>
<protein>
    <recommendedName>
        <fullName evidence="5">ATP-dependent DNA helicase II subunit 2</fullName>
        <ecNumber evidence="4">3.6.4.12</ecNumber>
    </recommendedName>
    <alternativeName>
        <fullName evidence="17">ATP-dependent DNA helicase II subunit Ku80</fullName>
    </alternativeName>
</protein>
<dbReference type="GO" id="GO:0006303">
    <property type="term" value="P:double-strand break repair via nonhomologous end joining"/>
    <property type="evidence" value="ECO:0007669"/>
    <property type="project" value="InterPro"/>
</dbReference>
<keyword evidence="13" id="KW-0238">DNA-binding</keyword>
<keyword evidence="15" id="KW-0234">DNA repair</keyword>
<evidence type="ECO:0000256" key="4">
    <source>
        <dbReference type="ARBA" id="ARBA00012551"/>
    </source>
</evidence>
<dbReference type="InterPro" id="IPR014893">
    <property type="entry name" value="Ku_PK_bind"/>
</dbReference>
<dbReference type="Pfam" id="PF02735">
    <property type="entry name" value="Ku"/>
    <property type="match status" value="1"/>
</dbReference>
<dbReference type="GO" id="GO:0006310">
    <property type="term" value="P:DNA recombination"/>
    <property type="evidence" value="ECO:0007669"/>
    <property type="project" value="UniProtKB-KW"/>
</dbReference>
<keyword evidence="12" id="KW-0779">Telomere</keyword>
<dbReference type="InterPro" id="IPR016194">
    <property type="entry name" value="SPOC-like_C_dom_sf"/>
</dbReference>
<feature type="compositionally biased region" description="Acidic residues" evidence="18">
    <location>
        <begin position="318"/>
        <end position="338"/>
    </location>
</feature>
<dbReference type="EC" id="3.6.4.12" evidence="4"/>
<feature type="domain" description="Ku" evidence="19">
    <location>
        <begin position="355"/>
        <end position="490"/>
    </location>
</feature>
<keyword evidence="9" id="KW-0378">Hydrolase</keyword>
<dbReference type="Proteomes" id="UP001063166">
    <property type="component" value="Unassembled WGS sequence"/>
</dbReference>